<name>A0AAP8SYH9_9VIBR</name>
<reference evidence="2" key="1">
    <citation type="submission" date="2016-07" db="EMBL/GenBank/DDBJ databases">
        <title>Nontailed viruses are major unrecognized killers of bacteria in the ocean.</title>
        <authorList>
            <person name="Kauffman K."/>
            <person name="Hussain F."/>
            <person name="Yang J."/>
            <person name="Arevalo P."/>
            <person name="Brown J."/>
            <person name="Cutler M."/>
            <person name="Kelly L."/>
            <person name="Polz M.F."/>
        </authorList>
    </citation>
    <scope>NUCLEOTIDE SEQUENCE [LARGE SCALE GENOMIC DNA]</scope>
    <source>
        <strain evidence="2">10N.222.49.A5</strain>
    </source>
</reference>
<organism evidence="1 2">
    <name type="scientific">Vibrio breoganii</name>
    <dbReference type="NCBI Taxonomy" id="553239"/>
    <lineage>
        <taxon>Bacteria</taxon>
        <taxon>Pseudomonadati</taxon>
        <taxon>Pseudomonadota</taxon>
        <taxon>Gammaproteobacteria</taxon>
        <taxon>Vibrionales</taxon>
        <taxon>Vibrionaceae</taxon>
        <taxon>Vibrio</taxon>
    </lineage>
</organism>
<sequence length="293" mass="33898">MIKRRFIRLNEIEQKTQFTQGDIEDLIENGKLNYSASISSFSLGAILVQNDKNTAVSVFNYEGVVGLTSKVSKEIVLNKKLPAIEFVRVKELDKVTGWDSLTGRFGCIEYSRIAYEPHKYKLPTQSFWAFAKLELGQSIGQATKNIFLDIVKQLKPTTPESDLPITEDHKDYLQSAHLFIKENHLRIDLLELDKVTPVPDFADKSSYSETEINPIKLIIERVLSQDPKLKSRQIWNLVREDIKEDRRQFDVDSVIFEMTAEELRYFGLGDTTYKQSYRRFQNLVSEVRKKLHG</sequence>
<proteinExistence type="predicted"/>
<dbReference type="AlphaFoldDB" id="A0AAP8SYH9"/>
<dbReference type="RefSeq" id="WP_102328971.1">
    <property type="nucleotide sequence ID" value="NZ_MCXN02000001.1"/>
</dbReference>
<evidence type="ECO:0000313" key="1">
    <source>
        <dbReference type="EMBL" id="PMP16760.1"/>
    </source>
</evidence>
<evidence type="ECO:0000313" key="2">
    <source>
        <dbReference type="Proteomes" id="UP000235611"/>
    </source>
</evidence>
<dbReference type="Proteomes" id="UP000235611">
    <property type="component" value="Unassembled WGS sequence"/>
</dbReference>
<accession>A0AAP8SYH9</accession>
<protein>
    <submittedName>
        <fullName evidence="1">Uncharacterized protein</fullName>
    </submittedName>
</protein>
<gene>
    <name evidence="1" type="ORF">BCS93_00640</name>
</gene>
<comment type="caution">
    <text evidence="1">The sequence shown here is derived from an EMBL/GenBank/DDBJ whole genome shotgun (WGS) entry which is preliminary data.</text>
</comment>
<dbReference type="EMBL" id="MDBO01000002">
    <property type="protein sequence ID" value="PMP16760.1"/>
    <property type="molecule type" value="Genomic_DNA"/>
</dbReference>